<organism evidence="13 14">
    <name type="scientific">Chironomus riparius</name>
    <dbReference type="NCBI Taxonomy" id="315576"/>
    <lineage>
        <taxon>Eukaryota</taxon>
        <taxon>Metazoa</taxon>
        <taxon>Ecdysozoa</taxon>
        <taxon>Arthropoda</taxon>
        <taxon>Hexapoda</taxon>
        <taxon>Insecta</taxon>
        <taxon>Pterygota</taxon>
        <taxon>Neoptera</taxon>
        <taxon>Endopterygota</taxon>
        <taxon>Diptera</taxon>
        <taxon>Nematocera</taxon>
        <taxon>Chironomoidea</taxon>
        <taxon>Chironomidae</taxon>
        <taxon>Chironominae</taxon>
        <taxon>Chironomus</taxon>
    </lineage>
</organism>
<evidence type="ECO:0000256" key="3">
    <source>
        <dbReference type="ARBA" id="ARBA00022692"/>
    </source>
</evidence>
<proteinExistence type="inferred from homology"/>
<evidence type="ECO:0000256" key="2">
    <source>
        <dbReference type="ARBA" id="ARBA00010663"/>
    </source>
</evidence>
<gene>
    <name evidence="13" type="ORF">CHIRRI_LOCUS6652</name>
</gene>
<dbReference type="PROSITE" id="PS00237">
    <property type="entry name" value="G_PROTEIN_RECEP_F1_1"/>
    <property type="match status" value="1"/>
</dbReference>
<dbReference type="InterPro" id="IPR000276">
    <property type="entry name" value="GPCR_Rhodpsn"/>
</dbReference>
<sequence>MDVFSTTEQIMMTTTTEKISDFFWNHSSTVDYSLNPIVTFCPETSSNCVIDHTKQCVGDPLYCNLTKEEYLELLYDYITPTVPEWILIFSHLVVFLMGLIGNALVCLAVWSNHSMRTVTNIFIVNLAVADFFVILFCLPPTVIWDVTETWFLSETMCKVVIYFQTVSVTVSILTLTFISIDRWYAIVFPLRYKPQPGRAIIYIVIIWAIGFLFDLPEFVELHVVKKQLRFDIELFAQCVTSWNAEEEKRFTIIKVIFLFTLPLFLMTIAYCQIVRVLWRSDTIPGHNHLKTQKVASYRSKGKNSTGQGESNSTTLNQLRARRKASKMLVAVVIMFAACYFPVHALNVIRYTYTDLNQSEIVSVLSLLSHWLCYANSAINPLIYNFMSGKFRREFRNVLERGHCLTLKHNQRHNQWQSQYRSRYANDDHEQSFIHSTTHMIHVTPSLKRNYGCTQTCQTSFSNNGTTPAGRDVRNTFRDSLKTIPSVDAKIN</sequence>
<feature type="transmembrane region" description="Helical" evidence="11">
    <location>
        <begin position="85"/>
        <end position="110"/>
    </location>
</feature>
<dbReference type="PRINTS" id="PR00237">
    <property type="entry name" value="GPCRRHODOPSN"/>
</dbReference>
<dbReference type="Pfam" id="PF00001">
    <property type="entry name" value="7tm_1"/>
    <property type="match status" value="1"/>
</dbReference>
<evidence type="ECO:0000256" key="4">
    <source>
        <dbReference type="ARBA" id="ARBA00022989"/>
    </source>
</evidence>
<name>A0A9N9RRV1_9DIPT</name>
<dbReference type="GO" id="GO:0004983">
    <property type="term" value="F:neuropeptide Y receptor activity"/>
    <property type="evidence" value="ECO:0007669"/>
    <property type="project" value="InterPro"/>
</dbReference>
<feature type="compositionally biased region" description="Polar residues" evidence="10">
    <location>
        <begin position="302"/>
        <end position="315"/>
    </location>
</feature>
<dbReference type="PANTHER" id="PTHR45695:SF15">
    <property type="entry name" value="OPSIN RH2"/>
    <property type="match status" value="1"/>
</dbReference>
<dbReference type="InterPro" id="IPR017452">
    <property type="entry name" value="GPCR_Rhodpsn_7TM"/>
</dbReference>
<keyword evidence="7 9" id="KW-0675">Receptor</keyword>
<evidence type="ECO:0000256" key="7">
    <source>
        <dbReference type="ARBA" id="ARBA00023170"/>
    </source>
</evidence>
<dbReference type="Proteomes" id="UP001153620">
    <property type="component" value="Chromosome 2"/>
</dbReference>
<accession>A0A9N9RRV1</accession>
<comment type="subcellular location">
    <subcellularLocation>
        <location evidence="1">Membrane</location>
        <topology evidence="1">Multi-pass membrane protein</topology>
    </subcellularLocation>
</comment>
<feature type="transmembrane region" description="Helical" evidence="11">
    <location>
        <begin position="159"/>
        <end position="178"/>
    </location>
</feature>
<dbReference type="EMBL" id="OU895878">
    <property type="protein sequence ID" value="CAG9803756.1"/>
    <property type="molecule type" value="Genomic_DNA"/>
</dbReference>
<dbReference type="GO" id="GO:0005886">
    <property type="term" value="C:plasma membrane"/>
    <property type="evidence" value="ECO:0007669"/>
    <property type="project" value="TreeGrafter"/>
</dbReference>
<comment type="similarity">
    <text evidence="2 9">Belongs to the G-protein coupled receptor 1 family.</text>
</comment>
<evidence type="ECO:0000256" key="1">
    <source>
        <dbReference type="ARBA" id="ARBA00004141"/>
    </source>
</evidence>
<dbReference type="SMART" id="SM01381">
    <property type="entry name" value="7TM_GPCR_Srsx"/>
    <property type="match status" value="1"/>
</dbReference>
<keyword evidence="6 11" id="KW-0472">Membrane</keyword>
<feature type="transmembrane region" description="Helical" evidence="11">
    <location>
        <begin position="251"/>
        <end position="271"/>
    </location>
</feature>
<feature type="transmembrane region" description="Helical" evidence="11">
    <location>
        <begin position="122"/>
        <end position="144"/>
    </location>
</feature>
<dbReference type="Gene3D" id="1.20.1070.10">
    <property type="entry name" value="Rhodopsin 7-helix transmembrane proteins"/>
    <property type="match status" value="1"/>
</dbReference>
<reference evidence="13" key="1">
    <citation type="submission" date="2022-01" db="EMBL/GenBank/DDBJ databases">
        <authorList>
            <person name="King R."/>
        </authorList>
    </citation>
    <scope>NUCLEOTIDE SEQUENCE</scope>
</reference>
<dbReference type="PANTHER" id="PTHR45695">
    <property type="entry name" value="LEUCOKININ RECEPTOR-RELATED"/>
    <property type="match status" value="1"/>
</dbReference>
<keyword evidence="8 9" id="KW-0807">Transducer</keyword>
<keyword evidence="5 9" id="KW-0297">G-protein coupled receptor</keyword>
<feature type="transmembrane region" description="Helical" evidence="11">
    <location>
        <begin position="199"/>
        <end position="219"/>
    </location>
</feature>
<evidence type="ECO:0000313" key="13">
    <source>
        <dbReference type="EMBL" id="CAG9803756.1"/>
    </source>
</evidence>
<dbReference type="PROSITE" id="PS50262">
    <property type="entry name" value="G_PROTEIN_RECEP_F1_2"/>
    <property type="match status" value="1"/>
</dbReference>
<feature type="transmembrane region" description="Helical" evidence="11">
    <location>
        <begin position="360"/>
        <end position="385"/>
    </location>
</feature>
<protein>
    <recommendedName>
        <fullName evidence="12">G-protein coupled receptors family 1 profile domain-containing protein</fullName>
    </recommendedName>
</protein>
<dbReference type="FunFam" id="1.20.1070.10:FF:000291">
    <property type="entry name" value="Predicted protein"/>
    <property type="match status" value="1"/>
</dbReference>
<evidence type="ECO:0000256" key="10">
    <source>
        <dbReference type="SAM" id="MobiDB-lite"/>
    </source>
</evidence>
<dbReference type="PRINTS" id="PR01012">
    <property type="entry name" value="NRPEPTIDEYR"/>
</dbReference>
<evidence type="ECO:0000256" key="8">
    <source>
        <dbReference type="ARBA" id="ARBA00023224"/>
    </source>
</evidence>
<keyword evidence="14" id="KW-1185">Reference proteome</keyword>
<dbReference type="OrthoDB" id="5987936at2759"/>
<evidence type="ECO:0000256" key="9">
    <source>
        <dbReference type="RuleBase" id="RU000688"/>
    </source>
</evidence>
<feature type="transmembrane region" description="Helical" evidence="11">
    <location>
        <begin position="327"/>
        <end position="348"/>
    </location>
</feature>
<evidence type="ECO:0000313" key="14">
    <source>
        <dbReference type="Proteomes" id="UP001153620"/>
    </source>
</evidence>
<keyword evidence="4 11" id="KW-1133">Transmembrane helix</keyword>
<feature type="domain" description="G-protein coupled receptors family 1 profile" evidence="12">
    <location>
        <begin position="101"/>
        <end position="383"/>
    </location>
</feature>
<feature type="region of interest" description="Disordered" evidence="10">
    <location>
        <begin position="294"/>
        <end position="315"/>
    </location>
</feature>
<reference evidence="13" key="2">
    <citation type="submission" date="2022-10" db="EMBL/GenBank/DDBJ databases">
        <authorList>
            <consortium name="ENA_rothamsted_submissions"/>
            <consortium name="culmorum"/>
            <person name="King R."/>
        </authorList>
    </citation>
    <scope>NUCLEOTIDE SEQUENCE</scope>
</reference>
<evidence type="ECO:0000256" key="6">
    <source>
        <dbReference type="ARBA" id="ARBA00023136"/>
    </source>
</evidence>
<dbReference type="SUPFAM" id="SSF81321">
    <property type="entry name" value="Family A G protein-coupled receptor-like"/>
    <property type="match status" value="1"/>
</dbReference>
<evidence type="ECO:0000256" key="11">
    <source>
        <dbReference type="SAM" id="Phobius"/>
    </source>
</evidence>
<evidence type="ECO:0000256" key="5">
    <source>
        <dbReference type="ARBA" id="ARBA00023040"/>
    </source>
</evidence>
<evidence type="ECO:0000259" key="12">
    <source>
        <dbReference type="PROSITE" id="PS50262"/>
    </source>
</evidence>
<keyword evidence="3 9" id="KW-0812">Transmembrane</keyword>
<dbReference type="InterPro" id="IPR000611">
    <property type="entry name" value="NPY_rcpt"/>
</dbReference>
<dbReference type="AlphaFoldDB" id="A0A9N9RRV1"/>